<dbReference type="EMBL" id="WACR01000001">
    <property type="protein sequence ID" value="KAB1066290.1"/>
    <property type="molecule type" value="Genomic_DNA"/>
</dbReference>
<gene>
    <name evidence="2" type="primary">porV</name>
    <name evidence="2" type="ORF">F3059_02090</name>
</gene>
<dbReference type="NCBIfam" id="NF033710">
    <property type="entry name" value="T9SS_OM_PorV"/>
    <property type="match status" value="1"/>
</dbReference>
<reference evidence="2 3" key="1">
    <citation type="submission" date="2019-09" db="EMBL/GenBank/DDBJ databases">
        <title>Genomes of Cryomorphaceae.</title>
        <authorList>
            <person name="Bowman J.P."/>
        </authorList>
    </citation>
    <scope>NUCLEOTIDE SEQUENCE [LARGE SCALE GENOMIC DNA]</scope>
    <source>
        <strain evidence="2 3">KCTC 52047</strain>
    </source>
</reference>
<dbReference type="OrthoDB" id="9758448at2"/>
<feature type="domain" description="Type IX secretion system protein PorV" evidence="1">
    <location>
        <begin position="36"/>
        <end position="276"/>
    </location>
</feature>
<evidence type="ECO:0000259" key="1">
    <source>
        <dbReference type="Pfam" id="PF19572"/>
    </source>
</evidence>
<dbReference type="Pfam" id="PF19572">
    <property type="entry name" value="PorV"/>
    <property type="match status" value="1"/>
</dbReference>
<sequence length="435" mass="47475">MKLIARGTVALIGALAVSQMNYGQNQQSVGTVTGAEQVNSITTAVPFMTIAPDSRHGALGDAGAATSADVYSMYWNPAKMVKNEENFGMAVSYTPWLRNLVSDISLSHLTGFYKIDDMNAIGVSFRYFTLGDIQFTDEFGNDIQQFRPNEWSIGAGYSRVLSDRLTGGINLKFIYSNLTGGTDVQSAQTKAGLAAATDISAYYENDDLNLNGTDATLAFGAVISNIGNKISYSNLDEQDFLPTNLRLGSRITLHLDDYNDVSLNFDVNKLLVPSPPIYDNGEVIAGMSPDRSVANAMFTSFYDAPGNPFTDSNGEYVTGPDGKAEVEDGSVLREELREIYLGVGAEYWYNKLFAARLGYFTEHELKGNRKFLTFGLGLKYNAIGIDMSYLVPFYVGEQRTITNSPLQNTLRFSLTFNFNNNGGGESSGEPAPINQ</sequence>
<dbReference type="RefSeq" id="WP_151166278.1">
    <property type="nucleotide sequence ID" value="NZ_WACR01000001.1"/>
</dbReference>
<comment type="caution">
    <text evidence="2">The sequence shown here is derived from an EMBL/GenBank/DDBJ whole genome shotgun (WGS) entry which is preliminary data.</text>
</comment>
<dbReference type="InterPro" id="IPR045741">
    <property type="entry name" value="PorV"/>
</dbReference>
<dbReference type="NCBIfam" id="NF033709">
    <property type="entry name" value="PorV_fam"/>
    <property type="match status" value="1"/>
</dbReference>
<keyword evidence="3" id="KW-1185">Reference proteome</keyword>
<name>A0A6N6M873_9FLAO</name>
<dbReference type="Gene3D" id="2.40.160.60">
    <property type="entry name" value="Outer membrane protein transport protein (OMPP1/FadL/TodX)"/>
    <property type="match status" value="2"/>
</dbReference>
<protein>
    <submittedName>
        <fullName evidence="2">Type IX secretion system outer membrane channel protein PorV</fullName>
    </submittedName>
</protein>
<dbReference type="Proteomes" id="UP000435357">
    <property type="component" value="Unassembled WGS sequence"/>
</dbReference>
<dbReference type="AlphaFoldDB" id="A0A6N6M873"/>
<organism evidence="2 3">
    <name type="scientific">Salibacter halophilus</name>
    <dbReference type="NCBI Taxonomy" id="1803916"/>
    <lineage>
        <taxon>Bacteria</taxon>
        <taxon>Pseudomonadati</taxon>
        <taxon>Bacteroidota</taxon>
        <taxon>Flavobacteriia</taxon>
        <taxon>Flavobacteriales</taxon>
        <taxon>Salibacteraceae</taxon>
        <taxon>Salibacter</taxon>
    </lineage>
</organism>
<proteinExistence type="predicted"/>
<evidence type="ECO:0000313" key="3">
    <source>
        <dbReference type="Proteomes" id="UP000435357"/>
    </source>
</evidence>
<dbReference type="InterPro" id="IPR047799">
    <property type="entry name" value="T9SS_OM_PorV"/>
</dbReference>
<evidence type="ECO:0000313" key="2">
    <source>
        <dbReference type="EMBL" id="KAB1066290.1"/>
    </source>
</evidence>
<accession>A0A6N6M873</accession>